<dbReference type="Proteomes" id="UP000192132">
    <property type="component" value="Unassembled WGS sequence"/>
</dbReference>
<evidence type="ECO:0008006" key="4">
    <source>
        <dbReference type="Google" id="ProtNLM"/>
    </source>
</evidence>
<dbReference type="AlphaFoldDB" id="A0A1S8CTI8"/>
<sequence length="114" mass="13472">MHPQYSQNLQKLDSNRQLTLIIYILYALGLFSGITAIIAIIINYVKQDDVRGTWLHTHFDWQIKTFWCVLIVGIIGTLTRFLLIGYVILFVLTLWYIYRMVKGFLAFNERRSIE</sequence>
<evidence type="ECO:0000313" key="2">
    <source>
        <dbReference type="EMBL" id="ONG39642.1"/>
    </source>
</evidence>
<accession>A0A1S8CTI8</accession>
<keyword evidence="1" id="KW-0472">Membrane</keyword>
<reference evidence="2 3" key="1">
    <citation type="submission" date="2016-10" db="EMBL/GenBank/DDBJ databases">
        <title>Draft Genome sequence of Alkanindiges sp. strain H1.</title>
        <authorList>
            <person name="Subhash Y."/>
            <person name="Lee S."/>
        </authorList>
    </citation>
    <scope>NUCLEOTIDE SEQUENCE [LARGE SCALE GENOMIC DNA]</scope>
    <source>
        <strain evidence="2 3">H1</strain>
    </source>
</reference>
<dbReference type="EMBL" id="MLCN01000023">
    <property type="protein sequence ID" value="ONG39642.1"/>
    <property type="molecule type" value="Genomic_DNA"/>
</dbReference>
<keyword evidence="3" id="KW-1185">Reference proteome</keyword>
<evidence type="ECO:0000313" key="3">
    <source>
        <dbReference type="Proteomes" id="UP000192132"/>
    </source>
</evidence>
<name>A0A1S8CTI8_9GAMM</name>
<proteinExistence type="predicted"/>
<dbReference type="STRING" id="1907941.BKE30_09300"/>
<protein>
    <recommendedName>
        <fullName evidence="4">Transmembrane protein</fullName>
    </recommendedName>
</protein>
<keyword evidence="1" id="KW-0812">Transmembrane</keyword>
<gene>
    <name evidence="2" type="ORF">BKE30_09300</name>
</gene>
<evidence type="ECO:0000256" key="1">
    <source>
        <dbReference type="SAM" id="Phobius"/>
    </source>
</evidence>
<comment type="caution">
    <text evidence="2">The sequence shown here is derived from an EMBL/GenBank/DDBJ whole genome shotgun (WGS) entry which is preliminary data.</text>
</comment>
<feature type="transmembrane region" description="Helical" evidence="1">
    <location>
        <begin position="20"/>
        <end position="45"/>
    </location>
</feature>
<feature type="transmembrane region" description="Helical" evidence="1">
    <location>
        <begin position="66"/>
        <end position="98"/>
    </location>
</feature>
<keyword evidence="1" id="KW-1133">Transmembrane helix</keyword>
<organism evidence="2 3">
    <name type="scientific">Alkanindiges hydrocarboniclasticus</name>
    <dbReference type="NCBI Taxonomy" id="1907941"/>
    <lineage>
        <taxon>Bacteria</taxon>
        <taxon>Pseudomonadati</taxon>
        <taxon>Pseudomonadota</taxon>
        <taxon>Gammaproteobacteria</taxon>
        <taxon>Moraxellales</taxon>
        <taxon>Moraxellaceae</taxon>
        <taxon>Alkanindiges</taxon>
    </lineage>
</organism>